<keyword evidence="5" id="KW-0694">RNA-binding</keyword>
<evidence type="ECO:0000256" key="5">
    <source>
        <dbReference type="ARBA" id="ARBA00022884"/>
    </source>
</evidence>
<dbReference type="InterPro" id="IPR020568">
    <property type="entry name" value="Ribosomal_Su5_D2-typ_SF"/>
</dbReference>
<organism evidence="6">
    <name type="scientific">freshwater metagenome</name>
    <dbReference type="NCBI Taxonomy" id="449393"/>
    <lineage>
        <taxon>unclassified sequences</taxon>
        <taxon>metagenomes</taxon>
        <taxon>ecological metagenomes</taxon>
    </lineage>
</organism>
<dbReference type="Gene3D" id="3.30.230.10">
    <property type="match status" value="1"/>
</dbReference>
<dbReference type="EMBL" id="CAFBOZ010000042">
    <property type="protein sequence ID" value="CAB4997176.1"/>
    <property type="molecule type" value="Genomic_DNA"/>
</dbReference>
<evidence type="ECO:0000256" key="4">
    <source>
        <dbReference type="ARBA" id="ARBA00022801"/>
    </source>
</evidence>
<accession>A0A6J7NVJ8</accession>
<dbReference type="PANTHER" id="PTHR33992">
    <property type="entry name" value="RIBONUCLEASE P PROTEIN COMPONENT"/>
    <property type="match status" value="1"/>
</dbReference>
<dbReference type="GO" id="GO:0004526">
    <property type="term" value="F:ribonuclease P activity"/>
    <property type="evidence" value="ECO:0007669"/>
    <property type="project" value="InterPro"/>
</dbReference>
<name>A0A6J7NVJ8_9ZZZZ</name>
<dbReference type="AlphaFoldDB" id="A0A6J7NVJ8"/>
<gene>
    <name evidence="6" type="ORF">UFOPK3992_00423</name>
</gene>
<dbReference type="SUPFAM" id="SSF54211">
    <property type="entry name" value="Ribosomal protein S5 domain 2-like"/>
    <property type="match status" value="1"/>
</dbReference>
<sequence>MLPRACRLASGQSIQRVVRRGKRVPVGSLVVHVSVGTDLQPARAALIVSRKVGGSVVRHRVQRRLRHLLRPRLGLLGPGIEIVVRAQPSAAEASSVELGRDLDRALAKAGF</sequence>
<evidence type="ECO:0000313" key="6">
    <source>
        <dbReference type="EMBL" id="CAB4997176.1"/>
    </source>
</evidence>
<dbReference type="GO" id="GO:0042781">
    <property type="term" value="F:3'-tRNA processing endoribonuclease activity"/>
    <property type="evidence" value="ECO:0007669"/>
    <property type="project" value="TreeGrafter"/>
</dbReference>
<keyword evidence="3" id="KW-0255">Endonuclease</keyword>
<reference evidence="6" key="1">
    <citation type="submission" date="2020-05" db="EMBL/GenBank/DDBJ databases">
        <authorList>
            <person name="Chiriac C."/>
            <person name="Salcher M."/>
            <person name="Ghai R."/>
            <person name="Kavagutti S V."/>
        </authorList>
    </citation>
    <scope>NUCLEOTIDE SEQUENCE</scope>
</reference>
<dbReference type="Pfam" id="PF00825">
    <property type="entry name" value="Ribonuclease_P"/>
    <property type="match status" value="1"/>
</dbReference>
<dbReference type="NCBIfam" id="TIGR00188">
    <property type="entry name" value="rnpA"/>
    <property type="match status" value="1"/>
</dbReference>
<evidence type="ECO:0000256" key="3">
    <source>
        <dbReference type="ARBA" id="ARBA00022759"/>
    </source>
</evidence>
<dbReference type="InterPro" id="IPR014721">
    <property type="entry name" value="Ribsml_uS5_D2-typ_fold_subgr"/>
</dbReference>
<keyword evidence="1" id="KW-0819">tRNA processing</keyword>
<evidence type="ECO:0000256" key="1">
    <source>
        <dbReference type="ARBA" id="ARBA00022694"/>
    </source>
</evidence>
<dbReference type="InterPro" id="IPR000100">
    <property type="entry name" value="RNase_P"/>
</dbReference>
<evidence type="ECO:0000256" key="2">
    <source>
        <dbReference type="ARBA" id="ARBA00022722"/>
    </source>
</evidence>
<keyword evidence="2" id="KW-0540">Nuclease</keyword>
<keyword evidence="4" id="KW-0378">Hydrolase</keyword>
<dbReference type="PANTHER" id="PTHR33992:SF1">
    <property type="entry name" value="RIBONUCLEASE P PROTEIN COMPONENT"/>
    <property type="match status" value="1"/>
</dbReference>
<dbReference type="HAMAP" id="MF_00227">
    <property type="entry name" value="RNase_P"/>
    <property type="match status" value="1"/>
</dbReference>
<dbReference type="GO" id="GO:0030677">
    <property type="term" value="C:ribonuclease P complex"/>
    <property type="evidence" value="ECO:0007669"/>
    <property type="project" value="TreeGrafter"/>
</dbReference>
<proteinExistence type="inferred from homology"/>
<dbReference type="GO" id="GO:0000049">
    <property type="term" value="F:tRNA binding"/>
    <property type="evidence" value="ECO:0007669"/>
    <property type="project" value="InterPro"/>
</dbReference>
<protein>
    <submittedName>
        <fullName evidence="6">Unannotated protein</fullName>
    </submittedName>
</protein>